<dbReference type="PANTHER" id="PTHR37305">
    <property type="entry name" value="INTEGRAL MEMBRANE PROTEIN-RELATED"/>
    <property type="match status" value="1"/>
</dbReference>
<dbReference type="PANTHER" id="PTHR37305:SF1">
    <property type="entry name" value="MEMBRANE PROTEIN"/>
    <property type="match status" value="1"/>
</dbReference>
<dbReference type="GO" id="GO:0140359">
    <property type="term" value="F:ABC-type transporter activity"/>
    <property type="evidence" value="ECO:0007669"/>
    <property type="project" value="InterPro"/>
</dbReference>
<organism evidence="2 3">
    <name type="scientific">Brevibacillus fluminis</name>
    <dbReference type="NCBI Taxonomy" id="511487"/>
    <lineage>
        <taxon>Bacteria</taxon>
        <taxon>Bacillati</taxon>
        <taxon>Bacillota</taxon>
        <taxon>Bacilli</taxon>
        <taxon>Bacillales</taxon>
        <taxon>Paenibacillaceae</taxon>
        <taxon>Brevibacillus</taxon>
    </lineage>
</organism>
<dbReference type="Pfam" id="PF12679">
    <property type="entry name" value="ABC2_membrane_2"/>
    <property type="match status" value="1"/>
</dbReference>
<feature type="transmembrane region" description="Helical" evidence="1">
    <location>
        <begin position="112"/>
        <end position="134"/>
    </location>
</feature>
<dbReference type="GO" id="GO:0005886">
    <property type="term" value="C:plasma membrane"/>
    <property type="evidence" value="ECO:0007669"/>
    <property type="project" value="UniProtKB-SubCell"/>
</dbReference>
<gene>
    <name evidence="2" type="ORF">EDM56_05080</name>
</gene>
<evidence type="ECO:0000313" key="2">
    <source>
        <dbReference type="EMBL" id="RNB91416.1"/>
    </source>
</evidence>
<feature type="transmembrane region" description="Helical" evidence="1">
    <location>
        <begin position="177"/>
        <end position="202"/>
    </location>
</feature>
<sequence>MGKLYASIANETQKMLAQKTTIAFLALTLLLPLGSALLITFVKTNAAIQIMAGSNFAMTMLWLYVSFCLPLFVFMFAANLFVGEAGDRSLRLALLSPVSRLKVFLGKLTAQSLFIVVGLALMYLASVLFGGFLLHEWNIDEWMPILGAYSLAAIPMMVLGASAACVGQLFRSVGGALVFGLFAYGVAKIIPYLSPAIGKVLFTNYTDWYTLWLGGTATGGRLLMIAVILLSSAVLFVSGGYYLFEKKEM</sequence>
<keyword evidence="1" id="KW-1133">Transmembrane helix</keyword>
<keyword evidence="1" id="KW-0472">Membrane</keyword>
<feature type="transmembrane region" description="Helical" evidence="1">
    <location>
        <begin position="222"/>
        <end position="244"/>
    </location>
</feature>
<reference evidence="2 3" key="1">
    <citation type="submission" date="2018-10" db="EMBL/GenBank/DDBJ databases">
        <title>Phylogenomics of Brevibacillus.</title>
        <authorList>
            <person name="Dunlap C."/>
        </authorList>
    </citation>
    <scope>NUCLEOTIDE SEQUENCE [LARGE SCALE GENOMIC DNA]</scope>
    <source>
        <strain evidence="2 3">JCM 15716</strain>
    </source>
</reference>
<dbReference type="EMBL" id="RHHQ01000005">
    <property type="protein sequence ID" value="RNB91416.1"/>
    <property type="molecule type" value="Genomic_DNA"/>
</dbReference>
<feature type="transmembrane region" description="Helical" evidence="1">
    <location>
        <begin position="146"/>
        <end position="170"/>
    </location>
</feature>
<comment type="caution">
    <text evidence="2">The sequence shown here is derived from an EMBL/GenBank/DDBJ whole genome shotgun (WGS) entry which is preliminary data.</text>
</comment>
<keyword evidence="1" id="KW-0812">Transmembrane</keyword>
<name>A0A3M8DTI7_9BACL</name>
<dbReference type="AlphaFoldDB" id="A0A3M8DTI7"/>
<evidence type="ECO:0000256" key="1">
    <source>
        <dbReference type="SAM" id="Phobius"/>
    </source>
</evidence>
<feature type="transmembrane region" description="Helical" evidence="1">
    <location>
        <begin position="21"/>
        <end position="41"/>
    </location>
</feature>
<evidence type="ECO:0000313" key="3">
    <source>
        <dbReference type="Proteomes" id="UP000271031"/>
    </source>
</evidence>
<protein>
    <submittedName>
        <fullName evidence="2">Uncharacterized protein</fullName>
    </submittedName>
</protein>
<feature type="transmembrane region" description="Helical" evidence="1">
    <location>
        <begin position="61"/>
        <end position="82"/>
    </location>
</feature>
<proteinExistence type="predicted"/>
<accession>A0A3M8DTI7</accession>
<keyword evidence="3" id="KW-1185">Reference proteome</keyword>
<dbReference type="OrthoDB" id="1711106at2"/>
<dbReference type="Proteomes" id="UP000271031">
    <property type="component" value="Unassembled WGS sequence"/>
</dbReference>
<dbReference type="RefSeq" id="WP_122916808.1">
    <property type="nucleotide sequence ID" value="NZ_RHHQ01000005.1"/>
</dbReference>